<dbReference type="AlphaFoldDB" id="A0A1I6AH06"/>
<proteinExistence type="predicted"/>
<accession>A0A1I6AH06</accession>
<reference evidence="2 3" key="1">
    <citation type="submission" date="2016-10" db="EMBL/GenBank/DDBJ databases">
        <authorList>
            <person name="de Groot N.N."/>
        </authorList>
    </citation>
    <scope>NUCLEOTIDE SEQUENCE [LARGE SCALE GENOMIC DNA]</scope>
    <source>
        <strain evidence="2 3">DSM 44637</strain>
    </source>
</reference>
<sequence>MRRPSGTVAALLRLRWLSGFPYRTARSPPSSRPGRGWVEHGICGTATALSGLVVSIPARGRYAPRSWCYLFLPAPARMTYTLGSSQERPGSAGSFSSGCHRVVQVSPGDMRSNFPNSSRTAADTVARCFPFRQSARPALRFFPASPTRQGWRRQDVGNRCAGERGGAHMPRSQVALRRALLRRISGGVSTRPSTFRQARSPSESAAAPRRGPRLDHDGIPRYALGGEQILPDFAEWTAERNEARGLGRNSALLRSASR</sequence>
<dbReference type="Proteomes" id="UP000199137">
    <property type="component" value="Unassembled WGS sequence"/>
</dbReference>
<evidence type="ECO:0000313" key="2">
    <source>
        <dbReference type="EMBL" id="SFQ67979.1"/>
    </source>
</evidence>
<feature type="region of interest" description="Disordered" evidence="1">
    <location>
        <begin position="187"/>
        <end position="220"/>
    </location>
</feature>
<evidence type="ECO:0000256" key="1">
    <source>
        <dbReference type="SAM" id="MobiDB-lite"/>
    </source>
</evidence>
<gene>
    <name evidence="2" type="ORF">SAMN05421854_1194</name>
</gene>
<organism evidence="2 3">
    <name type="scientific">Amycolatopsis rubida</name>
    <dbReference type="NCBI Taxonomy" id="112413"/>
    <lineage>
        <taxon>Bacteria</taxon>
        <taxon>Bacillati</taxon>
        <taxon>Actinomycetota</taxon>
        <taxon>Actinomycetes</taxon>
        <taxon>Pseudonocardiales</taxon>
        <taxon>Pseudonocardiaceae</taxon>
        <taxon>Amycolatopsis</taxon>
    </lineage>
</organism>
<feature type="compositionally biased region" description="Low complexity" evidence="1">
    <location>
        <begin position="198"/>
        <end position="209"/>
    </location>
</feature>
<protein>
    <submittedName>
        <fullName evidence="2">Uncharacterized protein</fullName>
    </submittedName>
</protein>
<feature type="compositionally biased region" description="Polar residues" evidence="1">
    <location>
        <begin position="187"/>
        <end position="197"/>
    </location>
</feature>
<evidence type="ECO:0000313" key="3">
    <source>
        <dbReference type="Proteomes" id="UP000199137"/>
    </source>
</evidence>
<dbReference type="STRING" id="112413.SAMN05421854_1194"/>
<dbReference type="EMBL" id="FOWC01000019">
    <property type="protein sequence ID" value="SFQ67979.1"/>
    <property type="molecule type" value="Genomic_DNA"/>
</dbReference>
<name>A0A1I6AH06_9PSEU</name>